<dbReference type="InterPro" id="IPR015882">
    <property type="entry name" value="HEX_bac_N"/>
</dbReference>
<dbReference type="EC" id="3.2.1.52" evidence="3"/>
<dbReference type="Gene3D" id="3.30.379.10">
    <property type="entry name" value="Chitobiase/beta-hexosaminidase domain 2-like"/>
    <property type="match status" value="1"/>
</dbReference>
<dbReference type="GO" id="GO:0004563">
    <property type="term" value="F:beta-N-acetylhexosaminidase activity"/>
    <property type="evidence" value="ECO:0007669"/>
    <property type="project" value="UniProtKB-EC"/>
</dbReference>
<dbReference type="AlphaFoldDB" id="A0A2P8GRQ9"/>
<comment type="similarity">
    <text evidence="2">Belongs to the glycosyl hydrolase 20 family.</text>
</comment>
<evidence type="ECO:0000313" key="13">
    <source>
        <dbReference type="Proteomes" id="UP000268291"/>
    </source>
</evidence>
<dbReference type="Proteomes" id="UP000268291">
    <property type="component" value="Unassembled WGS sequence"/>
</dbReference>
<comment type="catalytic activity">
    <reaction evidence="1">
        <text>Hydrolysis of terminal non-reducing N-acetyl-D-hexosamine residues in N-acetyl-beta-D-hexosaminides.</text>
        <dbReference type="EC" id="3.2.1.52"/>
    </reaction>
</comment>
<dbReference type="GO" id="GO:0030203">
    <property type="term" value="P:glycosaminoglycan metabolic process"/>
    <property type="evidence" value="ECO:0007669"/>
    <property type="project" value="TreeGrafter"/>
</dbReference>
<feature type="domain" description="Glycoside hydrolase family 20 catalytic" evidence="8">
    <location>
        <begin position="150"/>
        <end position="488"/>
    </location>
</feature>
<dbReference type="PANTHER" id="PTHR22600">
    <property type="entry name" value="BETA-HEXOSAMINIDASE"/>
    <property type="match status" value="1"/>
</dbReference>
<dbReference type="OrthoDB" id="9763537at2"/>
<keyword evidence="13" id="KW-1185">Reference proteome</keyword>
<dbReference type="InterPro" id="IPR025705">
    <property type="entry name" value="Beta_hexosaminidase_sua/sub"/>
</dbReference>
<dbReference type="InterPro" id="IPR015883">
    <property type="entry name" value="Glyco_hydro_20_cat"/>
</dbReference>
<dbReference type="PRINTS" id="PR00738">
    <property type="entry name" value="GLHYDRLASE20"/>
</dbReference>
<evidence type="ECO:0000256" key="2">
    <source>
        <dbReference type="ARBA" id="ARBA00006285"/>
    </source>
</evidence>
<dbReference type="SUPFAM" id="SSF51445">
    <property type="entry name" value="(Trans)glycosidases"/>
    <property type="match status" value="1"/>
</dbReference>
<dbReference type="PANTHER" id="PTHR22600:SF57">
    <property type="entry name" value="BETA-N-ACETYLHEXOSAMINIDASE"/>
    <property type="match status" value="1"/>
</dbReference>
<reference evidence="11 13" key="2">
    <citation type="submission" date="2018-12" db="EMBL/GenBank/DDBJ databases">
        <authorList>
            <person name="hu s."/>
            <person name="Xu Y."/>
            <person name="Xu B."/>
            <person name="Li F."/>
        </authorList>
    </citation>
    <scope>NUCLEOTIDE SEQUENCE [LARGE SCALE GENOMIC DNA]</scope>
    <source>
        <strain evidence="11 13">KSW2-17</strain>
    </source>
</reference>
<dbReference type="Pfam" id="PF02838">
    <property type="entry name" value="Glyco_hydro_20b"/>
    <property type="match status" value="1"/>
</dbReference>
<protein>
    <recommendedName>
        <fullName evidence="3">beta-N-acetylhexosaminidase</fullName>
        <ecNumber evidence="3">3.2.1.52</ecNumber>
    </recommendedName>
</protein>
<dbReference type="GO" id="GO:0005975">
    <property type="term" value="P:carbohydrate metabolic process"/>
    <property type="evidence" value="ECO:0007669"/>
    <property type="project" value="InterPro"/>
</dbReference>
<gene>
    <name evidence="10" type="ORF">CLV49_0244</name>
    <name evidence="11" type="ORF">ELQ93_15205</name>
</gene>
<dbReference type="RefSeq" id="WP_106561897.1">
    <property type="nucleotide sequence ID" value="NZ_PYAU01000001.1"/>
</dbReference>
<evidence type="ECO:0000256" key="5">
    <source>
        <dbReference type="ARBA" id="ARBA00023295"/>
    </source>
</evidence>
<feature type="domain" description="Beta-hexosaminidase bacterial type N-terminal" evidence="9">
    <location>
        <begin position="16"/>
        <end position="147"/>
    </location>
</feature>
<evidence type="ECO:0000256" key="3">
    <source>
        <dbReference type="ARBA" id="ARBA00012663"/>
    </source>
</evidence>
<evidence type="ECO:0000259" key="8">
    <source>
        <dbReference type="Pfam" id="PF00728"/>
    </source>
</evidence>
<dbReference type="SUPFAM" id="SSF55545">
    <property type="entry name" value="beta-N-acetylhexosaminidase-like domain"/>
    <property type="match status" value="1"/>
</dbReference>
<dbReference type="PIRSF" id="PIRSF001093">
    <property type="entry name" value="B-hxosamndse_ab_euk"/>
    <property type="match status" value="1"/>
</dbReference>
<evidence type="ECO:0000313" key="12">
    <source>
        <dbReference type="Proteomes" id="UP000241203"/>
    </source>
</evidence>
<feature type="active site" description="Proton donor" evidence="6">
    <location>
        <position position="330"/>
    </location>
</feature>
<dbReference type="EMBL" id="RZGY01000003">
    <property type="protein sequence ID" value="RUQ84170.1"/>
    <property type="molecule type" value="Genomic_DNA"/>
</dbReference>
<dbReference type="InterPro" id="IPR017853">
    <property type="entry name" value="GH"/>
</dbReference>
<comment type="caution">
    <text evidence="10">The sequence shown here is derived from an EMBL/GenBank/DDBJ whole genome shotgun (WGS) entry which is preliminary data.</text>
</comment>
<evidence type="ECO:0000313" key="10">
    <source>
        <dbReference type="EMBL" id="PSL36647.1"/>
    </source>
</evidence>
<proteinExistence type="inferred from homology"/>
<dbReference type="EMBL" id="PYAU01000001">
    <property type="protein sequence ID" value="PSL36647.1"/>
    <property type="molecule type" value="Genomic_DNA"/>
</dbReference>
<evidence type="ECO:0000256" key="4">
    <source>
        <dbReference type="ARBA" id="ARBA00022801"/>
    </source>
</evidence>
<evidence type="ECO:0000313" key="11">
    <source>
        <dbReference type="EMBL" id="RUQ84170.1"/>
    </source>
</evidence>
<keyword evidence="5" id="KW-0326">Glycosidase</keyword>
<sequence>MTHPTENAALPLHDLLIPTPRSLTAGDGGPLVVGDRLRLSSPHAGLATVTPLVVDLLRAEGVTLVDAEPDDAIGPATLGLELRPDADGGANRTQDSEAYALSVSDRGISITAASPAGIFYGAQTLAQFLSSGRGGARSIPALHIHDAPRFRYRGAMLDVARHFFDVDTVKSYIDRIALAKLNHLHLHLSDDQGWRLHIDSWPRLTERGSSGAVGGGAGGFYTHDDYREIVAYAAERFVTVVPEIDLPGHTHAAIVAYPELAPPLYAGAPDSAERPEDDTPAPEFAPYGGVEVGFSTVDTRSDVVHRFVADVTREIAALTPGPYLHLGGDESLSTSEEDYLDFLARASAAASTTGKTLVFWHEAGASAELPPGTIGQYWDYLIPRGRSADQTRRFVENAGAVILSPADAIYVDMKHADDDPLGLVWADGPTNVETSYSWEPDEVIAGLSPDAILGIEAPLWSETIESLADIDALAFPRLLAAAEIAWSPRPSESPERTWSSFRRRLVGWQPRLDALGIGYTRAEGVDWS</sequence>
<organism evidence="10 12">
    <name type="scientific">Labedella gwakjiensis</name>
    <dbReference type="NCBI Taxonomy" id="390269"/>
    <lineage>
        <taxon>Bacteria</taxon>
        <taxon>Bacillati</taxon>
        <taxon>Actinomycetota</taxon>
        <taxon>Actinomycetes</taxon>
        <taxon>Micrococcales</taxon>
        <taxon>Microbacteriaceae</taxon>
        <taxon>Labedella</taxon>
    </lineage>
</organism>
<dbReference type="Pfam" id="PF00728">
    <property type="entry name" value="Glyco_hydro_20"/>
    <property type="match status" value="1"/>
</dbReference>
<accession>A0A2P8GRQ9</accession>
<dbReference type="GO" id="GO:0016020">
    <property type="term" value="C:membrane"/>
    <property type="evidence" value="ECO:0007669"/>
    <property type="project" value="TreeGrafter"/>
</dbReference>
<evidence type="ECO:0000256" key="7">
    <source>
        <dbReference type="SAM" id="MobiDB-lite"/>
    </source>
</evidence>
<reference evidence="10 12" key="1">
    <citation type="submission" date="2018-03" db="EMBL/GenBank/DDBJ databases">
        <title>Genomic Encyclopedia of Archaeal and Bacterial Type Strains, Phase II (KMG-II): from individual species to whole genera.</title>
        <authorList>
            <person name="Goeker M."/>
        </authorList>
    </citation>
    <scope>NUCLEOTIDE SEQUENCE [LARGE SCALE GENOMIC DNA]</scope>
    <source>
        <strain evidence="10 12">DSM 21548</strain>
    </source>
</reference>
<feature type="region of interest" description="Disordered" evidence="7">
    <location>
        <begin position="266"/>
        <end position="286"/>
    </location>
</feature>
<evidence type="ECO:0000256" key="6">
    <source>
        <dbReference type="PIRSR" id="PIRSR625705-1"/>
    </source>
</evidence>
<dbReference type="InterPro" id="IPR029018">
    <property type="entry name" value="Hex-like_dom2"/>
</dbReference>
<evidence type="ECO:0000256" key="1">
    <source>
        <dbReference type="ARBA" id="ARBA00001231"/>
    </source>
</evidence>
<dbReference type="CDD" id="cd06568">
    <property type="entry name" value="GH20_SpHex_like"/>
    <property type="match status" value="1"/>
</dbReference>
<dbReference type="Gene3D" id="3.20.20.80">
    <property type="entry name" value="Glycosidases"/>
    <property type="match status" value="1"/>
</dbReference>
<evidence type="ECO:0000259" key="9">
    <source>
        <dbReference type="Pfam" id="PF02838"/>
    </source>
</evidence>
<dbReference type="Proteomes" id="UP000241203">
    <property type="component" value="Unassembled WGS sequence"/>
</dbReference>
<name>A0A2P8GRQ9_9MICO</name>
<keyword evidence="4" id="KW-0378">Hydrolase</keyword>